<evidence type="ECO:0000256" key="1">
    <source>
        <dbReference type="PROSITE-ProRule" id="PRU00339"/>
    </source>
</evidence>
<dbReference type="Proteomes" id="UP000799302">
    <property type="component" value="Unassembled WGS sequence"/>
</dbReference>
<dbReference type="InterPro" id="IPR011990">
    <property type="entry name" value="TPR-like_helical_dom_sf"/>
</dbReference>
<dbReference type="SUPFAM" id="SSF82199">
    <property type="entry name" value="SET domain"/>
    <property type="match status" value="1"/>
</dbReference>
<protein>
    <submittedName>
        <fullName evidence="4">SET domain-containing protein</fullName>
    </submittedName>
</protein>
<feature type="region of interest" description="Disordered" evidence="2">
    <location>
        <begin position="33"/>
        <end position="52"/>
    </location>
</feature>
<gene>
    <name evidence="4" type="ORF">BT63DRAFT_300799</name>
</gene>
<dbReference type="AlphaFoldDB" id="A0A6A6U6I7"/>
<dbReference type="PANTHER" id="PTHR47643:SF2">
    <property type="entry name" value="TPR DOMAIN PROTEIN (AFU_ORTHOLOGUE AFUA_5G12710)"/>
    <property type="match status" value="1"/>
</dbReference>
<keyword evidence="1" id="KW-0802">TPR repeat</keyword>
<evidence type="ECO:0000313" key="5">
    <source>
        <dbReference type="Proteomes" id="UP000799302"/>
    </source>
</evidence>
<dbReference type="SUPFAM" id="SSF48452">
    <property type="entry name" value="TPR-like"/>
    <property type="match status" value="1"/>
</dbReference>
<evidence type="ECO:0000259" key="3">
    <source>
        <dbReference type="PROSITE" id="PS50280"/>
    </source>
</evidence>
<reference evidence="4" key="1">
    <citation type="journal article" date="2020" name="Stud. Mycol.">
        <title>101 Dothideomycetes genomes: a test case for predicting lifestyles and emergence of pathogens.</title>
        <authorList>
            <person name="Haridas S."/>
            <person name="Albert R."/>
            <person name="Binder M."/>
            <person name="Bloem J."/>
            <person name="Labutti K."/>
            <person name="Salamov A."/>
            <person name="Andreopoulos B."/>
            <person name="Baker S."/>
            <person name="Barry K."/>
            <person name="Bills G."/>
            <person name="Bluhm B."/>
            <person name="Cannon C."/>
            <person name="Castanera R."/>
            <person name="Culley D."/>
            <person name="Daum C."/>
            <person name="Ezra D."/>
            <person name="Gonzalez J."/>
            <person name="Henrissat B."/>
            <person name="Kuo A."/>
            <person name="Liang C."/>
            <person name="Lipzen A."/>
            <person name="Lutzoni F."/>
            <person name="Magnuson J."/>
            <person name="Mondo S."/>
            <person name="Nolan M."/>
            <person name="Ohm R."/>
            <person name="Pangilinan J."/>
            <person name="Park H.-J."/>
            <person name="Ramirez L."/>
            <person name="Alfaro M."/>
            <person name="Sun H."/>
            <person name="Tritt A."/>
            <person name="Yoshinaga Y."/>
            <person name="Zwiers L.-H."/>
            <person name="Turgeon B."/>
            <person name="Goodwin S."/>
            <person name="Spatafora J."/>
            <person name="Crous P."/>
            <person name="Grigoriev I."/>
        </authorList>
    </citation>
    <scope>NUCLEOTIDE SEQUENCE</scope>
    <source>
        <strain evidence="4">CBS 115976</strain>
    </source>
</reference>
<dbReference type="Pfam" id="PF00856">
    <property type="entry name" value="SET"/>
    <property type="match status" value="1"/>
</dbReference>
<dbReference type="PROSITE" id="PS50005">
    <property type="entry name" value="TPR"/>
    <property type="match status" value="1"/>
</dbReference>
<evidence type="ECO:0000313" key="4">
    <source>
        <dbReference type="EMBL" id="KAF2667782.1"/>
    </source>
</evidence>
<dbReference type="InterPro" id="IPR001214">
    <property type="entry name" value="SET_dom"/>
</dbReference>
<feature type="repeat" description="TPR" evidence="1">
    <location>
        <begin position="296"/>
        <end position="329"/>
    </location>
</feature>
<feature type="domain" description="SET" evidence="3">
    <location>
        <begin position="374"/>
        <end position="552"/>
    </location>
</feature>
<keyword evidence="5" id="KW-1185">Reference proteome</keyword>
<dbReference type="CDD" id="cd20071">
    <property type="entry name" value="SET_SMYD"/>
    <property type="match status" value="1"/>
</dbReference>
<dbReference type="Gene3D" id="1.25.40.10">
    <property type="entry name" value="Tetratricopeptide repeat domain"/>
    <property type="match status" value="1"/>
</dbReference>
<dbReference type="Gene3D" id="2.170.270.10">
    <property type="entry name" value="SET domain"/>
    <property type="match status" value="2"/>
</dbReference>
<sequence length="656" mass="73114">MALQNSGNTVFLTEQEANRIRITVQNRSKKCSDLQGTTRESRDFKTAKSQATGASLMADMGGAREDTLPALAVGQPYLPCTSSLEDLEPMALADLKLETHHRGRRMTVKRTCPVVVLAGTSWTMVQDDASETERLEIVLHKTRFGQDVLESAKQFVIKEPYFTVTDQDEPTIRIDHPSDLVVSMEDLTKSGLNLNFEVNGNADDSAAAEAMAKKCKEKGNKALKSQELQLAHAHYSEGLKIARQEIVVKSNPDLGRDISRNRAHVNLLLQQFDEAKADAEAALIGNQDTRSKELDSKAYFRAASAAYNLANYQDAKGYIGKQLELSPEDKEAKAWLRRIESRLREQDTGKYALKKTRATLSKARPRADAASFFTNTEVKDSPGRGRGLFATRDISAGQIVMVEKAFCVVWGFESEALTAMTYDVRDDQIRASAVGLAKATVQKLLNNPSQTEGVMDLYGDYEGLGKKALTINEGVMVDSFQVYDIISRNAFGPGNQYGEEGARNASTGLWIWAAYINHSCVPNAKKEYVGDLMVLRATKPIAEGEEIFHSYNESSDYEARQDAFKTTWGFECECALCVVEGAEDAAVRKKRREFVRHAEEFVAKEPWANAKKLSISRAQRLKRSIQDTYDGEKYKNLPLVGIQRIEEWLALANRRQ</sequence>
<dbReference type="SMART" id="SM00028">
    <property type="entry name" value="TPR"/>
    <property type="match status" value="3"/>
</dbReference>
<dbReference type="EMBL" id="MU004237">
    <property type="protein sequence ID" value="KAF2667782.1"/>
    <property type="molecule type" value="Genomic_DNA"/>
</dbReference>
<dbReference type="OrthoDB" id="438641at2759"/>
<dbReference type="SMART" id="SM00317">
    <property type="entry name" value="SET"/>
    <property type="match status" value="1"/>
</dbReference>
<dbReference type="InterPro" id="IPR046341">
    <property type="entry name" value="SET_dom_sf"/>
</dbReference>
<dbReference type="PANTHER" id="PTHR47643">
    <property type="entry name" value="TPR DOMAIN PROTEIN (AFU_ORTHOLOGUE AFUA_5G12710)"/>
    <property type="match status" value="1"/>
</dbReference>
<dbReference type="InterPro" id="IPR053209">
    <property type="entry name" value="Gramillin-biosynth_MTr"/>
</dbReference>
<name>A0A6A6U6I7_9PEZI</name>
<dbReference type="InterPro" id="IPR019734">
    <property type="entry name" value="TPR_rpt"/>
</dbReference>
<dbReference type="PROSITE" id="PS50280">
    <property type="entry name" value="SET"/>
    <property type="match status" value="1"/>
</dbReference>
<organism evidence="4 5">
    <name type="scientific">Microthyrium microscopicum</name>
    <dbReference type="NCBI Taxonomy" id="703497"/>
    <lineage>
        <taxon>Eukaryota</taxon>
        <taxon>Fungi</taxon>
        <taxon>Dikarya</taxon>
        <taxon>Ascomycota</taxon>
        <taxon>Pezizomycotina</taxon>
        <taxon>Dothideomycetes</taxon>
        <taxon>Dothideomycetes incertae sedis</taxon>
        <taxon>Microthyriales</taxon>
        <taxon>Microthyriaceae</taxon>
        <taxon>Microthyrium</taxon>
    </lineage>
</organism>
<evidence type="ECO:0000256" key="2">
    <source>
        <dbReference type="SAM" id="MobiDB-lite"/>
    </source>
</evidence>
<proteinExistence type="predicted"/>
<accession>A0A6A6U6I7</accession>